<dbReference type="EMBL" id="OZ037944">
    <property type="protein sequence ID" value="CAL1695423.1"/>
    <property type="molecule type" value="Genomic_DNA"/>
</dbReference>
<gene>
    <name evidence="11" type="ORF">GFSPODELE1_LOCUS745</name>
</gene>
<dbReference type="InterPro" id="IPR000795">
    <property type="entry name" value="T_Tr_GTP-bd_dom"/>
</dbReference>
<evidence type="ECO:0000256" key="9">
    <source>
        <dbReference type="RuleBase" id="RU004061"/>
    </source>
</evidence>
<evidence type="ECO:0000256" key="1">
    <source>
        <dbReference type="ARBA" id="ARBA00004173"/>
    </source>
</evidence>
<dbReference type="InterPro" id="IPR033720">
    <property type="entry name" value="EFTU_2"/>
</dbReference>
<dbReference type="PANTHER" id="PTHR43721">
    <property type="entry name" value="ELONGATION FACTOR TU-RELATED"/>
    <property type="match status" value="1"/>
</dbReference>
<evidence type="ECO:0000256" key="3">
    <source>
        <dbReference type="ARBA" id="ARBA00022741"/>
    </source>
</evidence>
<reference evidence="12" key="1">
    <citation type="submission" date="2024-04" db="EMBL/GenBank/DDBJ databases">
        <authorList>
            <person name="Shaw F."/>
            <person name="Minotto A."/>
        </authorList>
    </citation>
    <scope>NUCLEOTIDE SEQUENCE [LARGE SCALE GENOMIC DNA]</scope>
</reference>
<dbReference type="CDD" id="cd03697">
    <property type="entry name" value="EFTU_II"/>
    <property type="match status" value="1"/>
</dbReference>
<keyword evidence="4" id="KW-0251">Elongation factor</keyword>
<evidence type="ECO:0000256" key="6">
    <source>
        <dbReference type="ARBA" id="ARBA00022946"/>
    </source>
</evidence>
<evidence type="ECO:0000256" key="2">
    <source>
        <dbReference type="ARBA" id="ARBA00007249"/>
    </source>
</evidence>
<keyword evidence="12" id="KW-1185">Reference proteome</keyword>
<sequence>MSSCRSGEDIAAVHQALSLKASDRRPVGRCRSEGPGRLCLDVPLRVQSKLLVHPPYLSTMLRTQLVSTRAAARRLYSSRATQSLFVCARTAARSPAYPTHSSLLQKHGVSLVIRRGYADAKFDRSKPFLNIGTIGHVDHGKTTLTAAITKVLAESGGAKFTDYAEIDKAPEEKARGITINSAHVEYESKNRHYGHIDCPGHADYIKNMITGAASMDGAIIVVSATDGQMPQTREHLLLARQVGIKKLVVFINKVDMIQDPEILDLVDMEIRDLLNTYNFDGENTPIIMGSALAALEGREDAIGKNKILELIDACDHWLEVPPRDLDKPFLMPIEETYSISGRGTVACGRAERGIINKGDEVEILGFGERIKTTVTGIEMFRKELDRGEAGDNMGVLLRGIKRELIQRGQVITAPGTMKSAKKFMAQIYILTKDEGGRYTPFMVNYKPQLFLRTADTTVGFEWPEGTPDPEHKMVMPGDNIEVVCSLYNDLAADVGTRFTLREGGKTVGTGIVTKVLEHARI</sequence>
<dbReference type="PROSITE" id="PS51722">
    <property type="entry name" value="G_TR_2"/>
    <property type="match status" value="1"/>
</dbReference>
<dbReference type="InterPro" id="IPR041709">
    <property type="entry name" value="EF-Tu_GTP-bd"/>
</dbReference>
<dbReference type="Proteomes" id="UP001497453">
    <property type="component" value="Chromosome 1"/>
</dbReference>
<dbReference type="SUPFAM" id="SSF52540">
    <property type="entry name" value="P-loop containing nucleoside triphosphate hydrolases"/>
    <property type="match status" value="1"/>
</dbReference>
<dbReference type="NCBIfam" id="TIGR00231">
    <property type="entry name" value="small_GTP"/>
    <property type="match status" value="1"/>
</dbReference>
<dbReference type="HAMAP" id="MF_00118_B">
    <property type="entry name" value="EF_Tu_B"/>
    <property type="match status" value="1"/>
</dbReference>
<dbReference type="Gene3D" id="2.40.30.10">
    <property type="entry name" value="Translation factors"/>
    <property type="match status" value="2"/>
</dbReference>
<evidence type="ECO:0000259" key="10">
    <source>
        <dbReference type="PROSITE" id="PS51722"/>
    </source>
</evidence>
<dbReference type="NCBIfam" id="NF000766">
    <property type="entry name" value="PRK00049.1"/>
    <property type="match status" value="1"/>
</dbReference>
<evidence type="ECO:0000313" key="11">
    <source>
        <dbReference type="EMBL" id="CAL1695423.1"/>
    </source>
</evidence>
<evidence type="ECO:0000313" key="12">
    <source>
        <dbReference type="Proteomes" id="UP001497453"/>
    </source>
</evidence>
<dbReference type="InterPro" id="IPR050055">
    <property type="entry name" value="EF-Tu_GTPase"/>
</dbReference>
<dbReference type="InterPro" id="IPR009001">
    <property type="entry name" value="Transl_elong_EF1A/Init_IF2_C"/>
</dbReference>
<dbReference type="SUPFAM" id="SSF50447">
    <property type="entry name" value="Translation proteins"/>
    <property type="match status" value="1"/>
</dbReference>
<keyword evidence="7" id="KW-0496">Mitochondrion</keyword>
<evidence type="ECO:0000256" key="5">
    <source>
        <dbReference type="ARBA" id="ARBA00022917"/>
    </source>
</evidence>
<dbReference type="NCBIfam" id="NF009372">
    <property type="entry name" value="PRK12735.1"/>
    <property type="match status" value="1"/>
</dbReference>
<comment type="similarity">
    <text evidence="2">Belongs to the TRAFAC class translation factor GTPase superfamily. Classic translation factor GTPase family. EF-Tu/EF-1A subfamily.</text>
</comment>
<dbReference type="InterPro" id="IPR004541">
    <property type="entry name" value="Transl_elong_EFTu/EF1A_bac/org"/>
</dbReference>
<evidence type="ECO:0000256" key="8">
    <source>
        <dbReference type="ARBA" id="ARBA00023134"/>
    </source>
</evidence>
<keyword evidence="8" id="KW-0342">GTP-binding</keyword>
<accession>A0ABP1CL62</accession>
<feature type="domain" description="Tr-type G" evidence="10">
    <location>
        <begin position="126"/>
        <end position="323"/>
    </location>
</feature>
<evidence type="ECO:0000256" key="4">
    <source>
        <dbReference type="ARBA" id="ARBA00022768"/>
    </source>
</evidence>
<dbReference type="Pfam" id="PF03144">
    <property type="entry name" value="GTP_EFTU_D2"/>
    <property type="match status" value="1"/>
</dbReference>
<name>A0ABP1CL62_9APHY</name>
<protein>
    <recommendedName>
        <fullName evidence="9">Elongation factor Tu</fullName>
    </recommendedName>
</protein>
<dbReference type="NCBIfam" id="NF009373">
    <property type="entry name" value="PRK12736.1"/>
    <property type="match status" value="1"/>
</dbReference>
<dbReference type="InterPro" id="IPR004160">
    <property type="entry name" value="Transl_elong_EFTu/EF1A_C"/>
</dbReference>
<dbReference type="SUPFAM" id="SSF50465">
    <property type="entry name" value="EF-Tu/eEF-1alpha/eIF2-gamma C-terminal domain"/>
    <property type="match status" value="1"/>
</dbReference>
<dbReference type="PROSITE" id="PS00301">
    <property type="entry name" value="G_TR_1"/>
    <property type="match status" value="1"/>
</dbReference>
<dbReference type="InterPro" id="IPR005225">
    <property type="entry name" value="Small_GTP-bd"/>
</dbReference>
<dbReference type="InterPro" id="IPR027417">
    <property type="entry name" value="P-loop_NTPase"/>
</dbReference>
<comment type="subcellular location">
    <subcellularLocation>
        <location evidence="1">Mitochondrion</location>
    </subcellularLocation>
</comment>
<dbReference type="CDD" id="cd03707">
    <property type="entry name" value="EFTU_III"/>
    <property type="match status" value="1"/>
</dbReference>
<dbReference type="CDD" id="cd01884">
    <property type="entry name" value="EF_Tu"/>
    <property type="match status" value="1"/>
</dbReference>
<dbReference type="InterPro" id="IPR031157">
    <property type="entry name" value="G_TR_CS"/>
</dbReference>
<organism evidence="11 12">
    <name type="scientific">Somion occarium</name>
    <dbReference type="NCBI Taxonomy" id="3059160"/>
    <lineage>
        <taxon>Eukaryota</taxon>
        <taxon>Fungi</taxon>
        <taxon>Dikarya</taxon>
        <taxon>Basidiomycota</taxon>
        <taxon>Agaricomycotina</taxon>
        <taxon>Agaricomycetes</taxon>
        <taxon>Polyporales</taxon>
        <taxon>Cerrenaceae</taxon>
        <taxon>Somion</taxon>
    </lineage>
</organism>
<proteinExistence type="inferred from homology"/>
<dbReference type="InterPro" id="IPR004161">
    <property type="entry name" value="EFTu-like_2"/>
</dbReference>
<dbReference type="PRINTS" id="PR00315">
    <property type="entry name" value="ELONGATNFCT"/>
</dbReference>
<dbReference type="Pfam" id="PF03143">
    <property type="entry name" value="GTP_EFTU_D3"/>
    <property type="match status" value="1"/>
</dbReference>
<dbReference type="InterPro" id="IPR009000">
    <property type="entry name" value="Transl_B-barrel_sf"/>
</dbReference>
<dbReference type="NCBIfam" id="TIGR00485">
    <property type="entry name" value="EF-Tu"/>
    <property type="match status" value="1"/>
</dbReference>
<keyword evidence="3" id="KW-0547">Nucleotide-binding</keyword>
<dbReference type="PANTHER" id="PTHR43721:SF36">
    <property type="entry name" value="ELONGATION FACTOR TU, MITOCHONDRIAL"/>
    <property type="match status" value="1"/>
</dbReference>
<dbReference type="Gene3D" id="3.40.50.300">
    <property type="entry name" value="P-loop containing nucleotide triphosphate hydrolases"/>
    <property type="match status" value="1"/>
</dbReference>
<dbReference type="Pfam" id="PF00009">
    <property type="entry name" value="GTP_EFTU"/>
    <property type="match status" value="1"/>
</dbReference>
<keyword evidence="6" id="KW-0809">Transit peptide</keyword>
<keyword evidence="5" id="KW-0648">Protein biosynthesis</keyword>
<evidence type="ECO:0000256" key="7">
    <source>
        <dbReference type="ARBA" id="ARBA00023128"/>
    </source>
</evidence>